<dbReference type="Proteomes" id="UP000306808">
    <property type="component" value="Unassembled WGS sequence"/>
</dbReference>
<sequence>MNTADGRLESASRAIPCLVNRMVCASETNSSAAGPPSVGCYCLHVAGDMIDTAVKTMRTADNFFHIQAKCLRITALTICSDGIWNGVRERAKLYLSIPVSVFEHELVGKISQLRVDRGWSAHHPNHSKKSRSGLFSSNARKNQTG</sequence>
<gene>
    <name evidence="2" type="ORF">FAZ15_11545</name>
</gene>
<reference evidence="2 3" key="1">
    <citation type="submission" date="2019-04" db="EMBL/GenBank/DDBJ databases">
        <title>Sphingobacterium olei sp. nov., isolated from oil-contaminated soil.</title>
        <authorList>
            <person name="Liu B."/>
        </authorList>
    </citation>
    <scope>NUCLEOTIDE SEQUENCE [LARGE SCALE GENOMIC DNA]</scope>
    <source>
        <strain evidence="2 3">HAL-9</strain>
    </source>
</reference>
<name>A0A4U0P0E4_9SPHI</name>
<accession>A0A4U0P0E4</accession>
<proteinExistence type="predicted"/>
<feature type="region of interest" description="Disordered" evidence="1">
    <location>
        <begin position="120"/>
        <end position="145"/>
    </location>
</feature>
<evidence type="ECO:0000256" key="1">
    <source>
        <dbReference type="SAM" id="MobiDB-lite"/>
    </source>
</evidence>
<evidence type="ECO:0000313" key="3">
    <source>
        <dbReference type="Proteomes" id="UP000306808"/>
    </source>
</evidence>
<comment type="caution">
    <text evidence="2">The sequence shown here is derived from an EMBL/GenBank/DDBJ whole genome shotgun (WGS) entry which is preliminary data.</text>
</comment>
<dbReference type="EMBL" id="SUME01000004">
    <property type="protein sequence ID" value="TJZ60619.1"/>
    <property type="molecule type" value="Genomic_DNA"/>
</dbReference>
<evidence type="ECO:0000313" key="2">
    <source>
        <dbReference type="EMBL" id="TJZ60619.1"/>
    </source>
</evidence>
<feature type="compositionally biased region" description="Polar residues" evidence="1">
    <location>
        <begin position="133"/>
        <end position="145"/>
    </location>
</feature>
<protein>
    <submittedName>
        <fullName evidence="2">Uncharacterized protein</fullName>
    </submittedName>
</protein>
<dbReference type="AlphaFoldDB" id="A0A4U0P0E4"/>
<dbReference type="RefSeq" id="WP_136901466.1">
    <property type="nucleotide sequence ID" value="NZ_SUME01000004.1"/>
</dbReference>
<organism evidence="2 3">
    <name type="scientific">Sphingobacterium olei</name>
    <dbReference type="NCBI Taxonomy" id="2571155"/>
    <lineage>
        <taxon>Bacteria</taxon>
        <taxon>Pseudomonadati</taxon>
        <taxon>Bacteroidota</taxon>
        <taxon>Sphingobacteriia</taxon>
        <taxon>Sphingobacteriales</taxon>
        <taxon>Sphingobacteriaceae</taxon>
        <taxon>Sphingobacterium</taxon>
    </lineage>
</organism>
<keyword evidence="3" id="KW-1185">Reference proteome</keyword>